<sequence length="196" mass="21261">MGVPVTFRHEGLFFTVVTSDIGRVTVNIPVFSRQAVFSVEMPDGSTISTEALVQEANDYDHVAVMWSGDTGLQIHAYEPSGAHVWGYAPQNISVAIKGRGGYVTRLGSTDFPEAKQAEIYSFPRRKIRKSGVVRLALSAAVTPYTCGKNRVVKTLQPGVNGGNTLVDLVLNMPACDSGVRNLVLKNIIRDLKIAQN</sequence>
<keyword evidence="2" id="KW-1185">Reference proteome</keyword>
<name>A0A347UKW8_9RHOB</name>
<accession>A0A347UKW8</accession>
<reference evidence="1 2" key="1">
    <citation type="submission" date="2018-09" db="EMBL/GenBank/DDBJ databases">
        <title>Profundibacter amoris BAR1 gen. nov., sp. nov., a new member of the Roseobacter clade isolated at Lokis Castle Vent Field on the Arctic Mid-Oceanic Ridge.</title>
        <authorList>
            <person name="Le Moine Bauer S."/>
            <person name="Sjoeberg A.G."/>
            <person name="L'Haridon S."/>
            <person name="Stokke R."/>
            <person name="Roalkvam I."/>
            <person name="Steen I.H."/>
            <person name="Dahle H."/>
        </authorList>
    </citation>
    <scope>NUCLEOTIDE SEQUENCE [LARGE SCALE GENOMIC DNA]</scope>
    <source>
        <strain evidence="1 2">BAR1</strain>
    </source>
</reference>
<proteinExistence type="predicted"/>
<protein>
    <submittedName>
        <fullName evidence="1">Uncharacterized protein</fullName>
    </submittedName>
</protein>
<organism evidence="1 2">
    <name type="scientific">Profundibacter amoris</name>
    <dbReference type="NCBI Taxonomy" id="2171755"/>
    <lineage>
        <taxon>Bacteria</taxon>
        <taxon>Pseudomonadati</taxon>
        <taxon>Pseudomonadota</taxon>
        <taxon>Alphaproteobacteria</taxon>
        <taxon>Rhodobacterales</taxon>
        <taxon>Paracoccaceae</taxon>
        <taxon>Profundibacter</taxon>
    </lineage>
</organism>
<evidence type="ECO:0000313" key="1">
    <source>
        <dbReference type="EMBL" id="AXX99496.1"/>
    </source>
</evidence>
<dbReference type="Proteomes" id="UP000261704">
    <property type="component" value="Chromosome"/>
</dbReference>
<evidence type="ECO:0000313" key="2">
    <source>
        <dbReference type="Proteomes" id="UP000261704"/>
    </source>
</evidence>
<dbReference type="OrthoDB" id="7956241at2"/>
<dbReference type="AlphaFoldDB" id="A0A347UKW8"/>
<gene>
    <name evidence="1" type="ORF">BAR1_17095</name>
</gene>
<dbReference type="KEGG" id="pamo:BAR1_17095"/>
<dbReference type="EMBL" id="CP032125">
    <property type="protein sequence ID" value="AXX99496.1"/>
    <property type="molecule type" value="Genomic_DNA"/>
</dbReference>